<keyword evidence="6" id="KW-1185">Reference proteome</keyword>
<evidence type="ECO:0000259" key="4">
    <source>
        <dbReference type="PROSITE" id="PS01031"/>
    </source>
</evidence>
<comment type="caution">
    <text evidence="5">The sequence shown here is derived from an EMBL/GenBank/DDBJ whole genome shotgun (WGS) entry which is preliminary data.</text>
</comment>
<dbReference type="Proteomes" id="UP000757232">
    <property type="component" value="Unassembled WGS sequence"/>
</dbReference>
<dbReference type="InterPro" id="IPR002068">
    <property type="entry name" value="A-crystallin/Hsp20_dom"/>
</dbReference>
<evidence type="ECO:0000256" key="1">
    <source>
        <dbReference type="ARBA" id="ARBA00023016"/>
    </source>
</evidence>
<dbReference type="InterPro" id="IPR008978">
    <property type="entry name" value="HSP20-like_chaperone"/>
</dbReference>
<evidence type="ECO:0000313" key="6">
    <source>
        <dbReference type="Proteomes" id="UP000757232"/>
    </source>
</evidence>
<dbReference type="CDD" id="cd06464">
    <property type="entry name" value="ACD_sHsps-like"/>
    <property type="match status" value="1"/>
</dbReference>
<dbReference type="SUPFAM" id="SSF49764">
    <property type="entry name" value="HSP20-like chaperones"/>
    <property type="match status" value="1"/>
</dbReference>
<comment type="similarity">
    <text evidence="2 3">Belongs to the small heat shock protein (HSP20) family.</text>
</comment>
<dbReference type="Gene3D" id="2.60.40.790">
    <property type="match status" value="1"/>
</dbReference>
<evidence type="ECO:0000256" key="3">
    <source>
        <dbReference type="RuleBase" id="RU003616"/>
    </source>
</evidence>
<name>A0A9Q5HW07_SANBA</name>
<protein>
    <submittedName>
        <fullName evidence="5">HSP20-like chaperone</fullName>
    </submittedName>
</protein>
<dbReference type="AlphaFoldDB" id="A0A9Q5HW07"/>
<dbReference type="EMBL" id="LNZH02000195">
    <property type="protein sequence ID" value="OCB87040.1"/>
    <property type="molecule type" value="Genomic_DNA"/>
</dbReference>
<proteinExistence type="inferred from homology"/>
<dbReference type="PROSITE" id="PS01031">
    <property type="entry name" value="SHSP"/>
    <property type="match status" value="1"/>
</dbReference>
<dbReference type="PANTHER" id="PTHR11527">
    <property type="entry name" value="HEAT-SHOCK PROTEIN 20 FAMILY MEMBER"/>
    <property type="match status" value="1"/>
</dbReference>
<evidence type="ECO:0000256" key="2">
    <source>
        <dbReference type="PROSITE-ProRule" id="PRU00285"/>
    </source>
</evidence>
<sequence>MSVYSYEPFFSFSDLSRFFDDAWARPVAGPQQVTRTDQGDRSIARGFTPKVDIFESQEQNRVTAIFELPGLSKENVKIDAQNGRLVVSGEQQPLKDVEEKGMVHRERSYGRFSRSIPLPQGVKPQEIQAQMENGLLTLTFPKTGQEQQPQRVTIQ</sequence>
<keyword evidence="1" id="KW-0346">Stress response</keyword>
<feature type="domain" description="SHSP" evidence="4">
    <location>
        <begin position="42"/>
        <end position="155"/>
    </location>
</feature>
<reference evidence="5" key="1">
    <citation type="submission" date="2016-06" db="EMBL/GenBank/DDBJ databases">
        <title>Draft Genome sequence of the fungus Inonotus baumii.</title>
        <authorList>
            <person name="Zhu H."/>
            <person name="Lin W."/>
        </authorList>
    </citation>
    <scope>NUCLEOTIDE SEQUENCE</scope>
    <source>
        <strain evidence="5">821</strain>
    </source>
</reference>
<organism evidence="5 6">
    <name type="scientific">Sanghuangporus baumii</name>
    <name type="common">Phellinus baumii</name>
    <dbReference type="NCBI Taxonomy" id="108892"/>
    <lineage>
        <taxon>Eukaryota</taxon>
        <taxon>Fungi</taxon>
        <taxon>Dikarya</taxon>
        <taxon>Basidiomycota</taxon>
        <taxon>Agaricomycotina</taxon>
        <taxon>Agaricomycetes</taxon>
        <taxon>Hymenochaetales</taxon>
        <taxon>Hymenochaetaceae</taxon>
        <taxon>Sanghuangporus</taxon>
    </lineage>
</organism>
<evidence type="ECO:0000313" key="5">
    <source>
        <dbReference type="EMBL" id="OCB87040.1"/>
    </source>
</evidence>
<accession>A0A9Q5HW07</accession>
<dbReference type="InterPro" id="IPR031107">
    <property type="entry name" value="Small_HSP"/>
</dbReference>
<dbReference type="OrthoDB" id="1431247at2759"/>
<dbReference type="Pfam" id="PF00011">
    <property type="entry name" value="HSP20"/>
    <property type="match status" value="1"/>
</dbReference>
<gene>
    <name evidence="5" type="ORF">A7U60_g5775</name>
</gene>